<evidence type="ECO:0000256" key="1">
    <source>
        <dbReference type="SAM" id="MobiDB-lite"/>
    </source>
</evidence>
<dbReference type="Pfam" id="PF00773">
    <property type="entry name" value="RNB"/>
    <property type="match status" value="1"/>
</dbReference>
<dbReference type="InterPro" id="IPR056624">
    <property type="entry name" value="WH_CYT4"/>
</dbReference>
<dbReference type="Pfam" id="PF23214">
    <property type="entry name" value="SH3_CYT4"/>
    <property type="match status" value="1"/>
</dbReference>
<dbReference type="GeneID" id="25329518"/>
<feature type="region of interest" description="Disordered" evidence="1">
    <location>
        <begin position="1052"/>
        <end position="1071"/>
    </location>
</feature>
<organism evidence="3 4">
    <name type="scientific">Exophiala xenobiotica</name>
    <dbReference type="NCBI Taxonomy" id="348802"/>
    <lineage>
        <taxon>Eukaryota</taxon>
        <taxon>Fungi</taxon>
        <taxon>Dikarya</taxon>
        <taxon>Ascomycota</taxon>
        <taxon>Pezizomycotina</taxon>
        <taxon>Eurotiomycetes</taxon>
        <taxon>Chaetothyriomycetidae</taxon>
        <taxon>Chaetothyriales</taxon>
        <taxon>Herpotrichiellaceae</taxon>
        <taxon>Exophiala</taxon>
    </lineage>
</organism>
<dbReference type="RefSeq" id="XP_013315905.1">
    <property type="nucleotide sequence ID" value="XM_013460451.1"/>
</dbReference>
<dbReference type="AlphaFoldDB" id="A0A0D2BS51"/>
<gene>
    <name evidence="3" type="ORF">PV05_07610</name>
</gene>
<dbReference type="GO" id="GO:0006402">
    <property type="term" value="P:mRNA catabolic process"/>
    <property type="evidence" value="ECO:0007669"/>
    <property type="project" value="TreeGrafter"/>
</dbReference>
<dbReference type="InterPro" id="IPR001900">
    <property type="entry name" value="RNase_II/R"/>
</dbReference>
<evidence type="ECO:0000259" key="2">
    <source>
        <dbReference type="SMART" id="SM00955"/>
    </source>
</evidence>
<dbReference type="Proteomes" id="UP000054342">
    <property type="component" value="Unassembled WGS sequence"/>
</dbReference>
<dbReference type="PANTHER" id="PTHR23355">
    <property type="entry name" value="RIBONUCLEASE"/>
    <property type="match status" value="1"/>
</dbReference>
<evidence type="ECO:0000313" key="3">
    <source>
        <dbReference type="EMBL" id="KIW55321.1"/>
    </source>
</evidence>
<dbReference type="PANTHER" id="PTHR23355:SF65">
    <property type="entry name" value="EXORIBONUCLEASE CYT-4, PUTATIVE (AFU_ORTHOLOGUE AFUA_7G01550)-RELATED"/>
    <property type="match status" value="1"/>
</dbReference>
<sequence length="1071" mass="120404">MDMWTSTRHATSSISRRLPYVCAECRLQFSQRFSTLPQWRIYNLAHLRSIPDSSRIKGRRFSTRNGRRSSISSSQIPTTSDVPAIDSVLSAGDHHQNPAKSVIRDHLRAWSIRNQKSKLEDAEAQYTGSGRLDTLPNSLFIEETTSDEGPIDADLEQYEDTLEGSSAALLEHGDLFYCRSSVAKGRDQFGVFLGQVGPQLQVFLADGRWVADNELVMGYSPVLRGFASEKDLDPIRKHLPVKPLEMRSDGIDLPLTRSFASDVPHVDGAALMQRMATLSAAVLNFRRSNIQLMDTVYEQIAHDQRYRCVSLDDIYAELLNLKPGEVPFEAQMAVYLELRKNSTIIQPVVLNPNVPLFVFLPRKLAKSFEQVCEWARQYQEAAADAALGKNVSLVLGQNPLTKFIEKARRSILKSRALRSPTTTGCLGPSSVQSFTDKQVETQDTGITFSEDEHTILEFLWDCYIRVPPTVYRNKHHSIGSLILRAIGAYPKLRLEREIGSLLLQELGVSSPWADVIDRHTALPIRGRRGADKIDLLFAESEKVCDEMGLTKTPDRALLQDSMADLRQDMGDLPVFVVDSIYTKFRDDGYSLEPNPDIPGSYWIHVHVAHPSAFFGPDHIFAKRARAANETWYHQTVSQHMLPTPFATTMSLGANSPTMTTSTLITESGEVLDVQIRPSKIHNIIPLDPLAVHCALGRPLREQAYLIVGQASSTDHIPGQPPPEHLLEQARMHLPTLQKLEKLLEARARARRNALPEYADFPTLRNALKASVYNVESYNPDRLSKSYHYMGDPTIKIVDDRYVSMLRLSEMDRHHALTTMVMILACESAGKWFADRNIPACFSGATTQPGSPLSVLNKSDATDTGRALPLLKTSAEPIPHAWLDTAAYLQFTSPIRRFRDLLAQWQADSYIRAVADGLIKPGDDVEKIQLPLSRQMVEDFILEEQNFRRVGPTIKSDHHWTFRALFRAFHFKEAQLPETWDVMIIRRVKPESSRHEDDTGVRGWLRPFNLSVRLLKSPEGWEKLARPSSYMPVKLELVDLALGVVFCRPVGGPSDTPHHTDPIQIGPKAVSS</sequence>
<feature type="region of interest" description="Disordered" evidence="1">
    <location>
        <begin position="57"/>
        <end position="79"/>
    </location>
</feature>
<dbReference type="GO" id="GO:0000932">
    <property type="term" value="C:P-body"/>
    <property type="evidence" value="ECO:0007669"/>
    <property type="project" value="TreeGrafter"/>
</dbReference>
<protein>
    <recommendedName>
        <fullName evidence="2">RNB domain-containing protein</fullName>
    </recommendedName>
</protein>
<reference evidence="3 4" key="1">
    <citation type="submission" date="2015-01" db="EMBL/GenBank/DDBJ databases">
        <title>The Genome Sequence of Exophiala xenobiotica CBS118157.</title>
        <authorList>
            <consortium name="The Broad Institute Genomics Platform"/>
            <person name="Cuomo C."/>
            <person name="de Hoog S."/>
            <person name="Gorbushina A."/>
            <person name="Stielow B."/>
            <person name="Teixiera M."/>
            <person name="Abouelleil A."/>
            <person name="Chapman S.B."/>
            <person name="Priest M."/>
            <person name="Young S.K."/>
            <person name="Wortman J."/>
            <person name="Nusbaum C."/>
            <person name="Birren B."/>
        </authorList>
    </citation>
    <scope>NUCLEOTIDE SEQUENCE [LARGE SCALE GENOMIC DNA]</scope>
    <source>
        <strain evidence="3 4">CBS 118157</strain>
    </source>
</reference>
<dbReference type="InterPro" id="IPR012340">
    <property type="entry name" value="NA-bd_OB-fold"/>
</dbReference>
<dbReference type="Pfam" id="PF23216">
    <property type="entry name" value="WHD_CYT4"/>
    <property type="match status" value="1"/>
</dbReference>
<accession>A0A0D2BS51</accession>
<dbReference type="SMART" id="SM00955">
    <property type="entry name" value="RNB"/>
    <property type="match status" value="1"/>
</dbReference>
<dbReference type="GO" id="GO:0000175">
    <property type="term" value="F:3'-5'-RNA exonuclease activity"/>
    <property type="evidence" value="ECO:0007669"/>
    <property type="project" value="TreeGrafter"/>
</dbReference>
<feature type="domain" description="RNB" evidence="2">
    <location>
        <begin position="566"/>
        <end position="912"/>
    </location>
</feature>
<dbReference type="InterPro" id="IPR050180">
    <property type="entry name" value="RNR_Ribonuclease"/>
</dbReference>
<keyword evidence="4" id="KW-1185">Reference proteome</keyword>
<proteinExistence type="predicted"/>
<name>A0A0D2BS51_9EURO</name>
<dbReference type="SUPFAM" id="SSF50249">
    <property type="entry name" value="Nucleic acid-binding proteins"/>
    <property type="match status" value="1"/>
</dbReference>
<dbReference type="HOGENOM" id="CLU_002512_0_1_1"/>
<evidence type="ECO:0000313" key="4">
    <source>
        <dbReference type="Proteomes" id="UP000054342"/>
    </source>
</evidence>
<feature type="compositionally biased region" description="Low complexity" evidence="1">
    <location>
        <begin position="68"/>
        <end position="79"/>
    </location>
</feature>
<dbReference type="STRING" id="348802.A0A0D2BS51"/>
<dbReference type="OrthoDB" id="2285229at2759"/>
<dbReference type="InterPro" id="IPR056625">
    <property type="entry name" value="SH3_CYT4"/>
</dbReference>
<dbReference type="EMBL" id="KN847320">
    <property type="protein sequence ID" value="KIW55321.1"/>
    <property type="molecule type" value="Genomic_DNA"/>
</dbReference>
<feature type="compositionally biased region" description="Basic residues" evidence="1">
    <location>
        <begin position="57"/>
        <end position="67"/>
    </location>
</feature>
<dbReference type="GO" id="GO:0003723">
    <property type="term" value="F:RNA binding"/>
    <property type="evidence" value="ECO:0007669"/>
    <property type="project" value="InterPro"/>
</dbReference>